<evidence type="ECO:0000313" key="1">
    <source>
        <dbReference type="EMBL" id="GGX74924.1"/>
    </source>
</evidence>
<comment type="caution">
    <text evidence="1">The sequence shown here is derived from an EMBL/GenBank/DDBJ whole genome shotgun (WGS) entry which is preliminary data.</text>
</comment>
<evidence type="ECO:0000313" key="2">
    <source>
        <dbReference type="Proteomes" id="UP000645555"/>
    </source>
</evidence>
<protein>
    <submittedName>
        <fullName evidence="1">Uncharacterized protein</fullName>
    </submittedName>
</protein>
<keyword evidence="2" id="KW-1185">Reference proteome</keyword>
<reference evidence="1" key="2">
    <citation type="submission" date="2020-09" db="EMBL/GenBank/DDBJ databases">
        <authorList>
            <person name="Sun Q."/>
            <person name="Ohkuma M."/>
        </authorList>
    </citation>
    <scope>NUCLEOTIDE SEQUENCE</scope>
    <source>
        <strain evidence="1">JCM 4956</strain>
    </source>
</reference>
<name>A0A918KT11_9ACTN</name>
<sequence>MSWTAVASAWAGVVRTTAETVEQTAATVSAAMRAEDLLGNGIPPGTCVGAGTKWDCDGRGWDSGRTRVGQSRPAGRMMTRVEAATGDYP</sequence>
<organism evidence="1 2">
    <name type="scientific">Streptomyces fructofermentans</name>
    <dbReference type="NCBI Taxonomy" id="152141"/>
    <lineage>
        <taxon>Bacteria</taxon>
        <taxon>Bacillati</taxon>
        <taxon>Actinomycetota</taxon>
        <taxon>Actinomycetes</taxon>
        <taxon>Kitasatosporales</taxon>
        <taxon>Streptomycetaceae</taxon>
        <taxon>Streptomyces</taxon>
    </lineage>
</organism>
<accession>A0A918KT11</accession>
<gene>
    <name evidence="1" type="ORF">GCM10010515_48090</name>
</gene>
<dbReference type="AlphaFoldDB" id="A0A918KT11"/>
<dbReference type="Proteomes" id="UP000645555">
    <property type="component" value="Unassembled WGS sequence"/>
</dbReference>
<proteinExistence type="predicted"/>
<reference evidence="1" key="1">
    <citation type="journal article" date="2014" name="Int. J. Syst. Evol. Microbiol.">
        <title>Complete genome sequence of Corynebacterium casei LMG S-19264T (=DSM 44701T), isolated from a smear-ripened cheese.</title>
        <authorList>
            <consortium name="US DOE Joint Genome Institute (JGI-PGF)"/>
            <person name="Walter F."/>
            <person name="Albersmeier A."/>
            <person name="Kalinowski J."/>
            <person name="Ruckert C."/>
        </authorList>
    </citation>
    <scope>NUCLEOTIDE SEQUENCE</scope>
    <source>
        <strain evidence="1">JCM 4956</strain>
    </source>
</reference>
<dbReference type="EMBL" id="BMWD01000018">
    <property type="protein sequence ID" value="GGX74924.1"/>
    <property type="molecule type" value="Genomic_DNA"/>
</dbReference>